<feature type="compositionally biased region" description="Low complexity" evidence="1">
    <location>
        <begin position="25"/>
        <end position="58"/>
    </location>
</feature>
<comment type="caution">
    <text evidence="2">The sequence shown here is derived from an EMBL/GenBank/DDBJ whole genome shotgun (WGS) entry which is preliminary data.</text>
</comment>
<protein>
    <recommendedName>
        <fullName evidence="4">Lipoprotein</fullName>
    </recommendedName>
</protein>
<keyword evidence="3" id="KW-1185">Reference proteome</keyword>
<dbReference type="PROSITE" id="PS51257">
    <property type="entry name" value="PROKAR_LIPOPROTEIN"/>
    <property type="match status" value="1"/>
</dbReference>
<evidence type="ECO:0008006" key="4">
    <source>
        <dbReference type="Google" id="ProtNLM"/>
    </source>
</evidence>
<evidence type="ECO:0000256" key="1">
    <source>
        <dbReference type="SAM" id="MobiDB-lite"/>
    </source>
</evidence>
<feature type="compositionally biased region" description="Polar residues" evidence="1">
    <location>
        <begin position="77"/>
        <end position="89"/>
    </location>
</feature>
<evidence type="ECO:0000313" key="2">
    <source>
        <dbReference type="EMBL" id="MBP2291991.1"/>
    </source>
</evidence>
<dbReference type="RefSeq" id="WP_209765770.1">
    <property type="nucleotide sequence ID" value="NZ_JAGINP010000005.1"/>
</dbReference>
<organism evidence="2 3">
    <name type="scientific">Azospirillum rugosum</name>
    <dbReference type="NCBI Taxonomy" id="416170"/>
    <lineage>
        <taxon>Bacteria</taxon>
        <taxon>Pseudomonadati</taxon>
        <taxon>Pseudomonadota</taxon>
        <taxon>Alphaproteobacteria</taxon>
        <taxon>Rhodospirillales</taxon>
        <taxon>Azospirillaceae</taxon>
        <taxon>Azospirillum</taxon>
    </lineage>
</organism>
<gene>
    <name evidence="2" type="ORF">J2851_001752</name>
</gene>
<name>A0ABS4SHE6_9PROT</name>
<feature type="region of interest" description="Disordered" evidence="1">
    <location>
        <begin position="18"/>
        <end position="136"/>
    </location>
</feature>
<accession>A0ABS4SHE6</accession>
<feature type="compositionally biased region" description="Polar residues" evidence="1">
    <location>
        <begin position="101"/>
        <end position="136"/>
    </location>
</feature>
<sequence length="136" mass="13476">MRNLMIAAATASILLAGCSGMDNRTGSGTSGSSSAPSASTSGNSTTVVPPAGPAGATAREGGLDSRTISPNEPGLGQSPTRESLTNPNRAGSGSSSASPYPRTQQGQMQNQTISPNEPGMGQSQTRRSLPNGAGTQ</sequence>
<reference evidence="2 3" key="1">
    <citation type="submission" date="2021-03" db="EMBL/GenBank/DDBJ databases">
        <title>Genomic Encyclopedia of Type Strains, Phase III (KMG-III): the genomes of soil and plant-associated and newly described type strains.</title>
        <authorList>
            <person name="Whitman W."/>
        </authorList>
    </citation>
    <scope>NUCLEOTIDE SEQUENCE [LARGE SCALE GENOMIC DNA]</scope>
    <source>
        <strain evidence="2 3">IMMIB AFH-6</strain>
    </source>
</reference>
<proteinExistence type="predicted"/>
<dbReference type="Proteomes" id="UP000781958">
    <property type="component" value="Unassembled WGS sequence"/>
</dbReference>
<evidence type="ECO:0000313" key="3">
    <source>
        <dbReference type="Proteomes" id="UP000781958"/>
    </source>
</evidence>
<dbReference type="EMBL" id="JAGINP010000005">
    <property type="protein sequence ID" value="MBP2291991.1"/>
    <property type="molecule type" value="Genomic_DNA"/>
</dbReference>